<dbReference type="InterPro" id="IPR036680">
    <property type="entry name" value="SPOR-like_sf"/>
</dbReference>
<dbReference type="Proteomes" id="UP000199328">
    <property type="component" value="Unassembled WGS sequence"/>
</dbReference>
<keyword evidence="5" id="KW-1185">Reference proteome</keyword>
<name>A0A1G9BNA5_9RHOB</name>
<feature type="transmembrane region" description="Helical" evidence="2">
    <location>
        <begin position="18"/>
        <end position="39"/>
    </location>
</feature>
<dbReference type="STRING" id="990712.SAMN05216257_102594"/>
<dbReference type="OrthoDB" id="8479416at2"/>
<keyword evidence="2" id="KW-1133">Transmembrane helix</keyword>
<dbReference type="Gene3D" id="3.30.70.1070">
    <property type="entry name" value="Sporulation related repeat"/>
    <property type="match status" value="1"/>
</dbReference>
<dbReference type="AlphaFoldDB" id="A0A1G9BNA5"/>
<organism evidence="4 5">
    <name type="scientific">Meinhardsimonia xiamenensis</name>
    <dbReference type="NCBI Taxonomy" id="990712"/>
    <lineage>
        <taxon>Bacteria</taxon>
        <taxon>Pseudomonadati</taxon>
        <taxon>Pseudomonadota</taxon>
        <taxon>Alphaproteobacteria</taxon>
        <taxon>Rhodobacterales</taxon>
        <taxon>Paracoccaceae</taxon>
        <taxon>Meinhardsimonia</taxon>
    </lineage>
</organism>
<evidence type="ECO:0000313" key="5">
    <source>
        <dbReference type="Proteomes" id="UP000199328"/>
    </source>
</evidence>
<proteinExistence type="predicted"/>
<evidence type="ECO:0000259" key="3">
    <source>
        <dbReference type="PROSITE" id="PS51724"/>
    </source>
</evidence>
<dbReference type="SUPFAM" id="SSF110997">
    <property type="entry name" value="Sporulation related repeat"/>
    <property type="match status" value="1"/>
</dbReference>
<protein>
    <submittedName>
        <fullName evidence="4">Sporulation related domain-containing protein</fullName>
    </submittedName>
</protein>
<keyword evidence="2" id="KW-0472">Membrane</keyword>
<evidence type="ECO:0000256" key="2">
    <source>
        <dbReference type="SAM" id="Phobius"/>
    </source>
</evidence>
<feature type="domain" description="SPOR" evidence="3">
    <location>
        <begin position="262"/>
        <end position="347"/>
    </location>
</feature>
<keyword evidence="2" id="KW-0812">Transmembrane</keyword>
<reference evidence="5" key="1">
    <citation type="submission" date="2016-10" db="EMBL/GenBank/DDBJ databases">
        <authorList>
            <person name="Varghese N."/>
            <person name="Submissions S."/>
        </authorList>
    </citation>
    <scope>NUCLEOTIDE SEQUENCE [LARGE SCALE GENOMIC DNA]</scope>
    <source>
        <strain evidence="5">CGMCC 1.10789</strain>
    </source>
</reference>
<gene>
    <name evidence="4" type="ORF">SAMN05216257_102594</name>
</gene>
<dbReference type="GO" id="GO:0042834">
    <property type="term" value="F:peptidoglycan binding"/>
    <property type="evidence" value="ECO:0007669"/>
    <property type="project" value="InterPro"/>
</dbReference>
<evidence type="ECO:0000313" key="4">
    <source>
        <dbReference type="EMBL" id="SDK40335.1"/>
    </source>
</evidence>
<dbReference type="InterPro" id="IPR007730">
    <property type="entry name" value="SPOR-like_dom"/>
</dbReference>
<dbReference type="Pfam" id="PF05036">
    <property type="entry name" value="SPOR"/>
    <property type="match status" value="1"/>
</dbReference>
<dbReference type="EMBL" id="FNFV01000002">
    <property type="protein sequence ID" value="SDK40335.1"/>
    <property type="molecule type" value="Genomic_DNA"/>
</dbReference>
<accession>A0A1G9BNA5</accession>
<dbReference type="RefSeq" id="WP_092499401.1">
    <property type="nucleotide sequence ID" value="NZ_FNFV01000002.1"/>
</dbReference>
<dbReference type="PROSITE" id="PS51724">
    <property type="entry name" value="SPOR"/>
    <property type="match status" value="1"/>
</dbReference>
<sequence>MDAGAPRRQAGRSSGGGVLTWLGGLVSLSLLFGMAGWGYQIVMRDVSGVPVIRAPEGPMRISPADPGGRRADFLGLAVNAVAAEGTVARPADRLVLAPPPITLAAEDLPGAQLRRVIALRERARDMPESSTMFALPPGKGVESAEVASPVEPFDGSADRGLPPARGEEMQVETSAPGSADEAGDGQAGPGEARVAALVSADGEARSQFEGADPGEVAATGRGLRRSLRPLPRPEPELAADALAEAIARQLAGVDDIEVPLADLAPGTALVQLGAFASAETARQEWRALAARFADFFAVKRRVVQEAESGGKRFWRLRAEGFEDLSDARRFCAVLVAQGANCIPVVLR</sequence>
<feature type="region of interest" description="Disordered" evidence="1">
    <location>
        <begin position="126"/>
        <end position="232"/>
    </location>
</feature>
<evidence type="ECO:0000256" key="1">
    <source>
        <dbReference type="SAM" id="MobiDB-lite"/>
    </source>
</evidence>